<sequence>MFVESNLEDNLLSLLKMQRGCKDMDERCGVNLKGAGREPWSDRGELPLGKSGESILNIIEIGESKGGGKEIEKGFSGFHGIEKRKPHRFGLGLLPRPSSSCHLRYPFLVTPLSAILSSCCVCLFSASISGKWGFRFCSDPLSFFLSKTLPLEDQHRHFTCRRRHSDRVESMTTWEAGDGGGGDFFTLDIPNISEFLPFYRNLEVNIEALEID</sequence>
<dbReference type="EMBL" id="CM042011">
    <property type="protein sequence ID" value="KAI3766254.1"/>
    <property type="molecule type" value="Genomic_DNA"/>
</dbReference>
<keyword evidence="2" id="KW-1185">Reference proteome</keyword>
<dbReference type="Proteomes" id="UP001055811">
    <property type="component" value="Linkage Group LG03"/>
</dbReference>
<reference evidence="2" key="1">
    <citation type="journal article" date="2022" name="Mol. Ecol. Resour.">
        <title>The genomes of chicory, endive, great burdock and yacon provide insights into Asteraceae palaeo-polyploidization history and plant inulin production.</title>
        <authorList>
            <person name="Fan W."/>
            <person name="Wang S."/>
            <person name="Wang H."/>
            <person name="Wang A."/>
            <person name="Jiang F."/>
            <person name="Liu H."/>
            <person name="Zhao H."/>
            <person name="Xu D."/>
            <person name="Zhang Y."/>
        </authorList>
    </citation>
    <scope>NUCLEOTIDE SEQUENCE [LARGE SCALE GENOMIC DNA]</scope>
    <source>
        <strain evidence="2">cv. Punajuju</strain>
    </source>
</reference>
<protein>
    <submittedName>
        <fullName evidence="1">Uncharacterized protein</fullName>
    </submittedName>
</protein>
<accession>A0ACB9F4P8</accession>
<organism evidence="1 2">
    <name type="scientific">Cichorium intybus</name>
    <name type="common">Chicory</name>
    <dbReference type="NCBI Taxonomy" id="13427"/>
    <lineage>
        <taxon>Eukaryota</taxon>
        <taxon>Viridiplantae</taxon>
        <taxon>Streptophyta</taxon>
        <taxon>Embryophyta</taxon>
        <taxon>Tracheophyta</taxon>
        <taxon>Spermatophyta</taxon>
        <taxon>Magnoliopsida</taxon>
        <taxon>eudicotyledons</taxon>
        <taxon>Gunneridae</taxon>
        <taxon>Pentapetalae</taxon>
        <taxon>asterids</taxon>
        <taxon>campanulids</taxon>
        <taxon>Asterales</taxon>
        <taxon>Asteraceae</taxon>
        <taxon>Cichorioideae</taxon>
        <taxon>Cichorieae</taxon>
        <taxon>Cichoriinae</taxon>
        <taxon>Cichorium</taxon>
    </lineage>
</organism>
<gene>
    <name evidence="1" type="ORF">L2E82_16307</name>
</gene>
<reference evidence="1 2" key="2">
    <citation type="journal article" date="2022" name="Mol. Ecol. Resour.">
        <title>The genomes of chicory, endive, great burdock and yacon provide insights into Asteraceae paleo-polyploidization history and plant inulin production.</title>
        <authorList>
            <person name="Fan W."/>
            <person name="Wang S."/>
            <person name="Wang H."/>
            <person name="Wang A."/>
            <person name="Jiang F."/>
            <person name="Liu H."/>
            <person name="Zhao H."/>
            <person name="Xu D."/>
            <person name="Zhang Y."/>
        </authorList>
    </citation>
    <scope>NUCLEOTIDE SEQUENCE [LARGE SCALE GENOMIC DNA]</scope>
    <source>
        <strain evidence="2">cv. Punajuju</strain>
        <tissue evidence="1">Leaves</tissue>
    </source>
</reference>
<comment type="caution">
    <text evidence="1">The sequence shown here is derived from an EMBL/GenBank/DDBJ whole genome shotgun (WGS) entry which is preliminary data.</text>
</comment>
<evidence type="ECO:0000313" key="1">
    <source>
        <dbReference type="EMBL" id="KAI3766254.1"/>
    </source>
</evidence>
<proteinExistence type="predicted"/>
<evidence type="ECO:0000313" key="2">
    <source>
        <dbReference type="Proteomes" id="UP001055811"/>
    </source>
</evidence>
<name>A0ACB9F4P8_CICIN</name>